<accession>A0AAV4AEZ6</accession>
<gene>
    <name evidence="1" type="ORF">PoB_003207200</name>
</gene>
<dbReference type="AlphaFoldDB" id="A0AAV4AEZ6"/>
<organism evidence="1 2">
    <name type="scientific">Plakobranchus ocellatus</name>
    <dbReference type="NCBI Taxonomy" id="259542"/>
    <lineage>
        <taxon>Eukaryota</taxon>
        <taxon>Metazoa</taxon>
        <taxon>Spiralia</taxon>
        <taxon>Lophotrochozoa</taxon>
        <taxon>Mollusca</taxon>
        <taxon>Gastropoda</taxon>
        <taxon>Heterobranchia</taxon>
        <taxon>Euthyneura</taxon>
        <taxon>Panpulmonata</taxon>
        <taxon>Sacoglossa</taxon>
        <taxon>Placobranchoidea</taxon>
        <taxon>Plakobranchidae</taxon>
        <taxon>Plakobranchus</taxon>
    </lineage>
</organism>
<reference evidence="1 2" key="1">
    <citation type="journal article" date="2021" name="Elife">
        <title>Chloroplast acquisition without the gene transfer in kleptoplastic sea slugs, Plakobranchus ocellatus.</title>
        <authorList>
            <person name="Maeda T."/>
            <person name="Takahashi S."/>
            <person name="Yoshida T."/>
            <person name="Shimamura S."/>
            <person name="Takaki Y."/>
            <person name="Nagai Y."/>
            <person name="Toyoda A."/>
            <person name="Suzuki Y."/>
            <person name="Arimoto A."/>
            <person name="Ishii H."/>
            <person name="Satoh N."/>
            <person name="Nishiyama T."/>
            <person name="Hasebe M."/>
            <person name="Maruyama T."/>
            <person name="Minagawa J."/>
            <person name="Obokata J."/>
            <person name="Shigenobu S."/>
        </authorList>
    </citation>
    <scope>NUCLEOTIDE SEQUENCE [LARGE SCALE GENOMIC DNA]</scope>
</reference>
<proteinExistence type="predicted"/>
<evidence type="ECO:0000313" key="1">
    <source>
        <dbReference type="EMBL" id="GFO05567.1"/>
    </source>
</evidence>
<comment type="caution">
    <text evidence="1">The sequence shown here is derived from an EMBL/GenBank/DDBJ whole genome shotgun (WGS) entry which is preliminary data.</text>
</comment>
<evidence type="ECO:0000313" key="2">
    <source>
        <dbReference type="Proteomes" id="UP000735302"/>
    </source>
</evidence>
<dbReference type="EMBL" id="BLXT01003749">
    <property type="protein sequence ID" value="GFO05567.1"/>
    <property type="molecule type" value="Genomic_DNA"/>
</dbReference>
<dbReference type="Proteomes" id="UP000735302">
    <property type="component" value="Unassembled WGS sequence"/>
</dbReference>
<sequence>MSTCDRVQDGRPAWLLIQQFFQDQEIEKESCSVRDCQACERAGVTDQSTKITAVRVERALVPAQPQFTGLQVTARVVLTFN</sequence>
<name>A0AAV4AEZ6_9GAST</name>
<protein>
    <submittedName>
        <fullName evidence="1">Uncharacterized protein</fullName>
    </submittedName>
</protein>
<keyword evidence="2" id="KW-1185">Reference proteome</keyword>